<sequence length="282" mass="31248">MRFEFKLDSGWNAVAQQPLQLGLDRCRVLPGGESQGYKSARLGRHDGSRRAALNPVDFERWLSSVAATKIIAGVARQWRCAYLIKQLLPGAQPLPRLKLSDRRWLGASAQLVQKIAVGSRQQRREDLLQHVECVLNAAPIKAGVKVARLRFDRNPGADTAAQTDRDRRRIRVLHCTVEDDRAVGAALVGLDPSRDRLAASFLFALDHYAHVDRQLAALEKLAGRKQQRVEVSFVVGGATCVEPAAANLRLERRAIPRIERAGTLNVVVAVDDHRRRAFVAGP</sequence>
<evidence type="ECO:0000313" key="1">
    <source>
        <dbReference type="EMBL" id="CAB4347323.1"/>
    </source>
</evidence>
<gene>
    <name evidence="1" type="ORF">UFOPK3522_01647</name>
</gene>
<protein>
    <submittedName>
        <fullName evidence="1">Unannotated protein</fullName>
    </submittedName>
</protein>
<name>A0A6J6A6H4_9ZZZZ</name>
<reference evidence="1" key="1">
    <citation type="submission" date="2020-05" db="EMBL/GenBank/DDBJ databases">
        <authorList>
            <person name="Chiriac C."/>
            <person name="Salcher M."/>
            <person name="Ghai R."/>
            <person name="Kavagutti S V."/>
        </authorList>
    </citation>
    <scope>NUCLEOTIDE SEQUENCE</scope>
</reference>
<dbReference type="EMBL" id="CAESAO010000210">
    <property type="protein sequence ID" value="CAB4347323.1"/>
    <property type="molecule type" value="Genomic_DNA"/>
</dbReference>
<organism evidence="1">
    <name type="scientific">freshwater metagenome</name>
    <dbReference type="NCBI Taxonomy" id="449393"/>
    <lineage>
        <taxon>unclassified sequences</taxon>
        <taxon>metagenomes</taxon>
        <taxon>ecological metagenomes</taxon>
    </lineage>
</organism>
<proteinExistence type="predicted"/>
<dbReference type="AlphaFoldDB" id="A0A6J6A6H4"/>
<accession>A0A6J6A6H4</accession>